<name>A0A8S1LI35_9CILI</name>
<dbReference type="EMBL" id="CAJJDN010000023">
    <property type="protein sequence ID" value="CAD8067527.1"/>
    <property type="molecule type" value="Genomic_DNA"/>
</dbReference>
<proteinExistence type="predicted"/>
<dbReference type="GO" id="GO:0004674">
    <property type="term" value="F:protein serine/threonine kinase activity"/>
    <property type="evidence" value="ECO:0007669"/>
    <property type="project" value="UniProtKB-KW"/>
</dbReference>
<dbReference type="GO" id="GO:0035556">
    <property type="term" value="P:intracellular signal transduction"/>
    <property type="evidence" value="ECO:0007669"/>
    <property type="project" value="TreeGrafter"/>
</dbReference>
<dbReference type="SMART" id="SM00240">
    <property type="entry name" value="FHA"/>
    <property type="match status" value="2"/>
</dbReference>
<dbReference type="FunFam" id="2.60.200.20:FF:000194">
    <property type="entry name" value="Uncharacterized protein"/>
    <property type="match status" value="1"/>
</dbReference>
<reference evidence="8" key="1">
    <citation type="submission" date="2021-01" db="EMBL/GenBank/DDBJ databases">
        <authorList>
            <consortium name="Genoscope - CEA"/>
            <person name="William W."/>
        </authorList>
    </citation>
    <scope>NUCLEOTIDE SEQUENCE</scope>
</reference>
<feature type="compositionally biased region" description="Low complexity" evidence="6">
    <location>
        <begin position="487"/>
        <end position="499"/>
    </location>
</feature>
<dbReference type="FunFam" id="2.60.200.20:FF:000195">
    <property type="entry name" value="Uncharacterized protein"/>
    <property type="match status" value="1"/>
</dbReference>
<protein>
    <recommendedName>
        <fullName evidence="7">FHA domain-containing protein</fullName>
    </recommendedName>
</protein>
<dbReference type="PANTHER" id="PTHR24342:SF14">
    <property type="entry name" value="DEATH-ASSOCIATED PROTEIN KINASE DAPK-1"/>
    <property type="match status" value="1"/>
</dbReference>
<evidence type="ECO:0000256" key="1">
    <source>
        <dbReference type="ARBA" id="ARBA00022527"/>
    </source>
</evidence>
<dbReference type="PROSITE" id="PS50006">
    <property type="entry name" value="FHA_DOMAIN"/>
    <property type="match status" value="2"/>
</dbReference>
<gene>
    <name evidence="8" type="ORF">PSON_ATCC_30995.1.T0230084</name>
</gene>
<dbReference type="Pfam" id="PF00498">
    <property type="entry name" value="FHA"/>
    <property type="match status" value="2"/>
</dbReference>
<feature type="domain" description="FHA" evidence="7">
    <location>
        <begin position="650"/>
        <end position="695"/>
    </location>
</feature>
<evidence type="ECO:0000313" key="9">
    <source>
        <dbReference type="Proteomes" id="UP000692954"/>
    </source>
</evidence>
<keyword evidence="5" id="KW-0067">ATP-binding</keyword>
<dbReference type="GO" id="GO:0005634">
    <property type="term" value="C:nucleus"/>
    <property type="evidence" value="ECO:0007669"/>
    <property type="project" value="TreeGrafter"/>
</dbReference>
<organism evidence="8 9">
    <name type="scientific">Paramecium sonneborni</name>
    <dbReference type="NCBI Taxonomy" id="65129"/>
    <lineage>
        <taxon>Eukaryota</taxon>
        <taxon>Sar</taxon>
        <taxon>Alveolata</taxon>
        <taxon>Ciliophora</taxon>
        <taxon>Intramacronucleata</taxon>
        <taxon>Oligohymenophorea</taxon>
        <taxon>Peniculida</taxon>
        <taxon>Parameciidae</taxon>
        <taxon>Paramecium</taxon>
    </lineage>
</organism>
<evidence type="ECO:0000256" key="6">
    <source>
        <dbReference type="SAM" id="MobiDB-lite"/>
    </source>
</evidence>
<dbReference type="CDD" id="cd00060">
    <property type="entry name" value="FHA"/>
    <property type="match status" value="2"/>
</dbReference>
<dbReference type="Proteomes" id="UP000692954">
    <property type="component" value="Unassembled WGS sequence"/>
</dbReference>
<evidence type="ECO:0000313" key="8">
    <source>
        <dbReference type="EMBL" id="CAD8067527.1"/>
    </source>
</evidence>
<accession>A0A8S1LI35</accession>
<dbReference type="OrthoDB" id="302278at2759"/>
<keyword evidence="4" id="KW-0418">Kinase</keyword>
<keyword evidence="9" id="KW-1185">Reference proteome</keyword>
<keyword evidence="1" id="KW-0723">Serine/threonine-protein kinase</keyword>
<evidence type="ECO:0000259" key="7">
    <source>
        <dbReference type="PROSITE" id="PS50006"/>
    </source>
</evidence>
<sequence>MNIRQLDNIISWLLSKFKSSPYRWNEQQVHAFCESVGLSWAVSIITIQAAPKQRSYNNQESQPTSNKLQIPLLDVCTRQYEEILELCNAQSIYKLISHSMDINLYYQIQKLKIWSLIVLKYQHYREMLKKHYGSRLFSQSKCKSCTAEISCACQILRGLLYEIEIYIKSIYEHPSTQSQNRRCSMYISSDIINLLLKSISHLPSYDLQPLFWDMDDINVLLHVIKFQDYYQLLFQNQIDGFILLILVNPPFKGENLFLKCLLMSQSNSSNKSQNLLYQNRQSMVRNTMQTASKYHQINQFLHLLHYLLQILSLAVYKNQESYTECKQLGQRKVSQIRWTSLYYFTKDTQLGQLNRQSSLTEQFKRSSRSYGNVEQQTKNRNKTETLDEIQMTIKVTDQSLEQIKKQFSQPIVTHSATTSPNVQRDTNWIKFKNQNVQEFNYQDTLHRGSSIIIPDNDGLLSEQERDRQNTETHVQIEEEILSGGNVNQSQEEQSQQLSNQEEEQQELNDQMQQSVSFMAQSVFIQQSQQLQQEIQQQQQQQQDMCESVILGQPNVMQQSVMMQQSTIMQQSTLMQQSNLLDKSIQIQQIIEQQDNQRIQQQKSLKEQILKRIERLTLQPSFDLFQLSQQTHLKLKCDEQQKLKVVNIQGASFGRNEDCTFAFTDHSKISSKHCQIYYKEKAFYLVDVGSKGGTFIKINHNFVIERDMSVYIGNRFAFKIIDINTETGFLEVRYEHEGTAKHKQIQLKRGDKFLIGRERSKNNFTFMHSQCNRLMSAKHMEIYYDYNFKAGSIKLMINDLESKNGTWLRLSEKQVVSSPFHLQKGVKFNLSFELMFDVFELVCDV</sequence>
<dbReference type="PANTHER" id="PTHR24342">
    <property type="entry name" value="SERINE/THREONINE-PROTEIN KINASE 17"/>
    <property type="match status" value="1"/>
</dbReference>
<evidence type="ECO:0000256" key="4">
    <source>
        <dbReference type="ARBA" id="ARBA00022777"/>
    </source>
</evidence>
<evidence type="ECO:0000256" key="2">
    <source>
        <dbReference type="ARBA" id="ARBA00022679"/>
    </source>
</evidence>
<evidence type="ECO:0000256" key="3">
    <source>
        <dbReference type="ARBA" id="ARBA00022741"/>
    </source>
</evidence>
<dbReference type="InterPro" id="IPR000253">
    <property type="entry name" value="FHA_dom"/>
</dbReference>
<feature type="region of interest" description="Disordered" evidence="6">
    <location>
        <begin position="480"/>
        <end position="510"/>
    </location>
</feature>
<feature type="domain" description="FHA" evidence="7">
    <location>
        <begin position="752"/>
        <end position="807"/>
    </location>
</feature>
<comment type="caution">
    <text evidence="8">The sequence shown here is derived from an EMBL/GenBank/DDBJ whole genome shotgun (WGS) entry which is preliminary data.</text>
</comment>
<evidence type="ECO:0000256" key="5">
    <source>
        <dbReference type="ARBA" id="ARBA00022840"/>
    </source>
</evidence>
<dbReference type="AlphaFoldDB" id="A0A8S1LI35"/>
<keyword evidence="2" id="KW-0808">Transferase</keyword>
<keyword evidence="3" id="KW-0547">Nucleotide-binding</keyword>
<dbReference type="GO" id="GO:0005524">
    <property type="term" value="F:ATP binding"/>
    <property type="evidence" value="ECO:0007669"/>
    <property type="project" value="UniProtKB-KW"/>
</dbReference>